<evidence type="ECO:0000259" key="1">
    <source>
        <dbReference type="Pfam" id="PF14024"/>
    </source>
</evidence>
<dbReference type="OrthoDB" id="6200718at2"/>
<evidence type="ECO:0000313" key="3">
    <source>
        <dbReference type="Proteomes" id="UP000199645"/>
    </source>
</evidence>
<keyword evidence="3" id="KW-1185">Reference proteome</keyword>
<gene>
    <name evidence="2" type="ORF">SAMN05421541_108309</name>
</gene>
<dbReference type="InterPro" id="IPR025334">
    <property type="entry name" value="DUF4240"/>
</dbReference>
<name>A0A1I2HJN6_9ACTN</name>
<dbReference type="STRING" id="35752.SAMN05421541_108309"/>
<feature type="domain" description="DUF4240" evidence="1">
    <location>
        <begin position="17"/>
        <end position="134"/>
    </location>
</feature>
<dbReference type="AlphaFoldDB" id="A0A1I2HJN6"/>
<organism evidence="2 3">
    <name type="scientific">Actinoplanes philippinensis</name>
    <dbReference type="NCBI Taxonomy" id="35752"/>
    <lineage>
        <taxon>Bacteria</taxon>
        <taxon>Bacillati</taxon>
        <taxon>Actinomycetota</taxon>
        <taxon>Actinomycetes</taxon>
        <taxon>Micromonosporales</taxon>
        <taxon>Micromonosporaceae</taxon>
        <taxon>Actinoplanes</taxon>
    </lineage>
</organism>
<dbReference type="Pfam" id="PF14024">
    <property type="entry name" value="DUF4240"/>
    <property type="match status" value="1"/>
</dbReference>
<protein>
    <recommendedName>
        <fullName evidence="1">DUF4240 domain-containing protein</fullName>
    </recommendedName>
</protein>
<dbReference type="Proteomes" id="UP000199645">
    <property type="component" value="Unassembled WGS sequence"/>
</dbReference>
<evidence type="ECO:0000313" key="2">
    <source>
        <dbReference type="EMBL" id="SFF30515.1"/>
    </source>
</evidence>
<sequence>MDNSRGDSLRCYGTSVNEETFWAVVADCRRESANDTELASRILFRRLRSLSPADVTEFVRLWERARSRLSSWPVTDAVCLLLGSVEEEDLCQIQDWIISYGRTAVEGIIEDSDNLVELAADASNARALWFDEFMTEAHIVVSGTWPLGYDPDGPEDLIGERTDLRDPEIIDRKFPRLTAFRHLHPEVGSPELR</sequence>
<dbReference type="EMBL" id="FONV01000008">
    <property type="protein sequence ID" value="SFF30515.1"/>
    <property type="molecule type" value="Genomic_DNA"/>
</dbReference>
<accession>A0A1I2HJN6</accession>
<reference evidence="2 3" key="1">
    <citation type="submission" date="2016-10" db="EMBL/GenBank/DDBJ databases">
        <authorList>
            <person name="de Groot N.N."/>
        </authorList>
    </citation>
    <scope>NUCLEOTIDE SEQUENCE [LARGE SCALE GENOMIC DNA]</scope>
    <source>
        <strain evidence="2 3">DSM 43019</strain>
    </source>
</reference>
<proteinExistence type="predicted"/>